<dbReference type="PANTHER" id="PTHR22722:SF14">
    <property type="entry name" value="MEGALIN, ISOFORM A"/>
    <property type="match status" value="1"/>
</dbReference>
<proteinExistence type="predicted"/>
<evidence type="ECO:0000256" key="4">
    <source>
        <dbReference type="ARBA" id="ARBA00022583"/>
    </source>
</evidence>
<evidence type="ECO:0000256" key="17">
    <source>
        <dbReference type="SAM" id="SignalP"/>
    </source>
</evidence>
<dbReference type="InterPro" id="IPR000152">
    <property type="entry name" value="EGF-type_Asp/Asn_hydroxyl_site"/>
</dbReference>
<keyword evidence="4" id="KW-0254">Endocytosis</keyword>
<keyword evidence="7" id="KW-0677">Repeat</keyword>
<protein>
    <recommendedName>
        <fullName evidence="18">EGF-like domain-containing protein</fullName>
    </recommendedName>
</protein>
<feature type="repeat" description="LDL-receptor class B" evidence="15">
    <location>
        <begin position="577"/>
        <end position="619"/>
    </location>
</feature>
<evidence type="ECO:0000256" key="12">
    <source>
        <dbReference type="ARBA" id="ARBA00023180"/>
    </source>
</evidence>
<feature type="disulfide bond" evidence="14">
    <location>
        <begin position="277"/>
        <end position="292"/>
    </location>
</feature>
<feature type="disulfide bond" evidence="14">
    <location>
        <begin position="324"/>
        <end position="339"/>
    </location>
</feature>
<dbReference type="GO" id="GO:0006898">
    <property type="term" value="P:receptor-mediated endocytosis"/>
    <property type="evidence" value="ECO:0007669"/>
    <property type="project" value="TreeGrafter"/>
</dbReference>
<dbReference type="PROSITE" id="PS50026">
    <property type="entry name" value="EGF_3"/>
    <property type="match status" value="1"/>
</dbReference>
<feature type="disulfide bond" evidence="13">
    <location>
        <begin position="432"/>
        <end position="442"/>
    </location>
</feature>
<dbReference type="GO" id="GO:0016324">
    <property type="term" value="C:apical plasma membrane"/>
    <property type="evidence" value="ECO:0007669"/>
    <property type="project" value="TreeGrafter"/>
</dbReference>
<keyword evidence="3 13" id="KW-0245">EGF-like domain</keyword>
<dbReference type="InterPro" id="IPR051221">
    <property type="entry name" value="LDLR-related"/>
</dbReference>
<sequence>MKMGFIRLGSYALLAFVLLSFSTSQAAAPPKIERGCGNETFQCDDGRCIPVGWRCDGDIDCKSEEDEKDCPTDCSVGEYKCTNSFPDSRGVKRRLQCIPARWKCDGEIDCEDRSDEKGCESVNCGADQFKCDEFDGNYALCIPKTWVCDGQKDCASGNDEESCVKKTCADSDFTCGNGVCIFKSWQCDGEDDCGDGTDELVGAPSHCNITTAKCDQKEMWKCRSGDCIPSKWRCDGEPDCMDHSDEKQCDDVVHLCKIAEEFACHASTHCINKLWVCDGEEDCPDGSDETSCDRPKECAVGERKCPTDPSESHIVTCLPETSWCNGFEDCPNGGDEKDCNVTRVTECKEGIEYTCPSTPTQCFNYLDLCMNKNSDCGDGNMAVCNQADKLAFCKKNTEGCRCRDTYVKGVQMCHCTIGFKLVNGACVDINECEESGMCDQVCHNTAGSYTCSCIPGYKLSRDANQPRSVPGRCRAMGGDPLVLLSNRATIRQFDLVTNVHFPLITSPGSAVAMDFHLTNGTLVWSDITTKQILMCKIGNDSGPHHMISSQKCDQDRFMVVDSDIHTPDGLAIDWIHDLLFWTDGALDQVNVLNLKTKKRRVLFSSDLEEPRAIAVDPEMGLIFWTDWGKEARIERAGMDGQNRVVIVKGDRVKWPNGLALDYVDKRVYWADAKIKSIFSCDYWGKDVKTVLHSHEYLRHPFSIAVFEDRVYYTDWEHDGVITVNKFTGSDVRKVMDKVSSPMTVRIYHKQAQPLMENKCIASKCDHICLPRAVIRQSEKSSETPWHDRPFSCACEGTTPSDVLECLSELETGSGAGFSLFTMLLILAAIGGFVGVALFYRRRYTPGTFTALNFDNPIYRRTVHDTEMDDPFRDPFRESGAASLPRLIVEDPEQDVQNTAAPASNVIA</sequence>
<dbReference type="Proteomes" id="UP000835052">
    <property type="component" value="Unassembled WGS sequence"/>
</dbReference>
<evidence type="ECO:0000256" key="6">
    <source>
        <dbReference type="ARBA" id="ARBA00022729"/>
    </source>
</evidence>
<dbReference type="EMBL" id="CAJGYM010000044">
    <property type="protein sequence ID" value="CAD6194433.1"/>
    <property type="molecule type" value="Genomic_DNA"/>
</dbReference>
<gene>
    <name evidence="19" type="ORF">CAUJ_LOCUS10352</name>
</gene>
<dbReference type="FunFam" id="2.120.10.30:FF:000241">
    <property type="entry name" value="Low-density lipoprotein receptor-related protein 6"/>
    <property type="match status" value="1"/>
</dbReference>
<evidence type="ECO:0000256" key="16">
    <source>
        <dbReference type="SAM" id="Phobius"/>
    </source>
</evidence>
<feature type="disulfide bond" evidence="14">
    <location>
        <begin position="175"/>
        <end position="193"/>
    </location>
</feature>
<dbReference type="PROSITE" id="PS51120">
    <property type="entry name" value="LDLRB"/>
    <property type="match status" value="3"/>
</dbReference>
<keyword evidence="11" id="KW-0675">Receptor</keyword>
<dbReference type="SUPFAM" id="SSF63825">
    <property type="entry name" value="YWTD domain"/>
    <property type="match status" value="1"/>
</dbReference>
<dbReference type="Gene3D" id="4.10.400.10">
    <property type="entry name" value="Low-density Lipoprotein Receptor"/>
    <property type="match status" value="7"/>
</dbReference>
<keyword evidence="9 16" id="KW-0472">Membrane</keyword>
<evidence type="ECO:0000256" key="8">
    <source>
        <dbReference type="ARBA" id="ARBA00022989"/>
    </source>
</evidence>
<feature type="disulfide bond" evidence="14">
    <location>
        <begin position="36"/>
        <end position="48"/>
    </location>
</feature>
<comment type="caution">
    <text evidence="19">The sequence shown here is derived from an EMBL/GenBank/DDBJ whole genome shotgun (WGS) entry which is preliminary data.</text>
</comment>
<dbReference type="GO" id="GO:0005509">
    <property type="term" value="F:calcium ion binding"/>
    <property type="evidence" value="ECO:0007669"/>
    <property type="project" value="InterPro"/>
</dbReference>
<feature type="disulfide bond" evidence="14">
    <location>
        <begin position="222"/>
        <end position="240"/>
    </location>
</feature>
<evidence type="ECO:0000256" key="13">
    <source>
        <dbReference type="PROSITE-ProRule" id="PRU00076"/>
    </source>
</evidence>
<dbReference type="AlphaFoldDB" id="A0A8S1HD77"/>
<feature type="domain" description="EGF-like" evidence="18">
    <location>
        <begin position="428"/>
        <end position="463"/>
    </location>
</feature>
<dbReference type="InterPro" id="IPR023415">
    <property type="entry name" value="LDLR_class-A_CS"/>
</dbReference>
<dbReference type="Pfam" id="PF00057">
    <property type="entry name" value="Ldl_recept_a"/>
    <property type="match status" value="6"/>
</dbReference>
<organism evidence="19 20">
    <name type="scientific">Caenorhabditis auriculariae</name>
    <dbReference type="NCBI Taxonomy" id="2777116"/>
    <lineage>
        <taxon>Eukaryota</taxon>
        <taxon>Metazoa</taxon>
        <taxon>Ecdysozoa</taxon>
        <taxon>Nematoda</taxon>
        <taxon>Chromadorea</taxon>
        <taxon>Rhabditida</taxon>
        <taxon>Rhabditina</taxon>
        <taxon>Rhabditomorpha</taxon>
        <taxon>Rhabditoidea</taxon>
        <taxon>Rhabditidae</taxon>
        <taxon>Peloderinae</taxon>
        <taxon>Caenorhabditis</taxon>
    </lineage>
</organism>
<feature type="disulfide bond" evidence="14">
    <location>
        <begin position="55"/>
        <end position="70"/>
    </location>
</feature>
<dbReference type="InterPro" id="IPR001881">
    <property type="entry name" value="EGF-like_Ca-bd_dom"/>
</dbReference>
<feature type="transmembrane region" description="Helical" evidence="16">
    <location>
        <begin position="815"/>
        <end position="839"/>
    </location>
</feature>
<evidence type="ECO:0000256" key="14">
    <source>
        <dbReference type="PROSITE-ProRule" id="PRU00124"/>
    </source>
</evidence>
<dbReference type="PANTHER" id="PTHR22722">
    <property type="entry name" value="LOW-DENSITY LIPOPROTEIN RECEPTOR-RELATED PROTEIN 2-RELATED"/>
    <property type="match status" value="1"/>
</dbReference>
<dbReference type="InterPro" id="IPR049883">
    <property type="entry name" value="NOTCH1_EGF-like"/>
</dbReference>
<dbReference type="PROSITE" id="PS01209">
    <property type="entry name" value="LDLRA_1"/>
    <property type="match status" value="3"/>
</dbReference>
<evidence type="ECO:0000256" key="3">
    <source>
        <dbReference type="ARBA" id="ARBA00022536"/>
    </source>
</evidence>
<evidence type="ECO:0000313" key="20">
    <source>
        <dbReference type="Proteomes" id="UP000835052"/>
    </source>
</evidence>
<dbReference type="SMART" id="SM00179">
    <property type="entry name" value="EGF_CA"/>
    <property type="match status" value="1"/>
</dbReference>
<comment type="caution">
    <text evidence="13">Lacks conserved residue(s) required for the propagation of feature annotation.</text>
</comment>
<feature type="disulfide bond" evidence="14">
    <location>
        <begin position="43"/>
        <end position="61"/>
    </location>
</feature>
<feature type="disulfide bond" evidence="14">
    <location>
        <begin position="148"/>
        <end position="163"/>
    </location>
</feature>
<dbReference type="SUPFAM" id="SSF57196">
    <property type="entry name" value="EGF/Laminin"/>
    <property type="match status" value="1"/>
</dbReference>
<dbReference type="FunFam" id="2.10.25.10:FF:000009">
    <property type="entry name" value="Low-density lipoprotein receptor isoform 1"/>
    <property type="match status" value="1"/>
</dbReference>
<keyword evidence="8 16" id="KW-1133">Transmembrane helix</keyword>
<feature type="disulfide bond" evidence="14">
    <location>
        <begin position="104"/>
        <end position="119"/>
    </location>
</feature>
<dbReference type="PROSITE" id="PS00010">
    <property type="entry name" value="ASX_HYDROXYL"/>
    <property type="match status" value="1"/>
</dbReference>
<dbReference type="Gene3D" id="2.120.10.30">
    <property type="entry name" value="TolB, C-terminal domain"/>
    <property type="match status" value="1"/>
</dbReference>
<evidence type="ECO:0000313" key="19">
    <source>
        <dbReference type="EMBL" id="CAD6194433.1"/>
    </source>
</evidence>
<evidence type="ECO:0000256" key="2">
    <source>
        <dbReference type="ARBA" id="ARBA00004479"/>
    </source>
</evidence>
<dbReference type="Pfam" id="PF07645">
    <property type="entry name" value="EGF_CA"/>
    <property type="match status" value="1"/>
</dbReference>
<evidence type="ECO:0000259" key="18">
    <source>
        <dbReference type="PROSITE" id="PS50026"/>
    </source>
</evidence>
<keyword evidence="6 17" id="KW-0732">Signal</keyword>
<dbReference type="InterPro" id="IPR011042">
    <property type="entry name" value="6-blade_b-propeller_TolB-like"/>
</dbReference>
<dbReference type="SMART" id="SM00181">
    <property type="entry name" value="EGF"/>
    <property type="match status" value="2"/>
</dbReference>
<evidence type="ECO:0000256" key="15">
    <source>
        <dbReference type="PROSITE-ProRule" id="PRU00461"/>
    </source>
</evidence>
<reference evidence="19" key="1">
    <citation type="submission" date="2020-10" db="EMBL/GenBank/DDBJ databases">
        <authorList>
            <person name="Kikuchi T."/>
        </authorList>
    </citation>
    <scope>NUCLEOTIDE SEQUENCE</scope>
    <source>
        <strain evidence="19">NKZ352</strain>
    </source>
</reference>
<dbReference type="InterPro" id="IPR036055">
    <property type="entry name" value="LDL_receptor-like_sf"/>
</dbReference>
<feature type="repeat" description="LDL-receptor class B" evidence="15">
    <location>
        <begin position="665"/>
        <end position="709"/>
    </location>
</feature>
<dbReference type="InterPro" id="IPR002172">
    <property type="entry name" value="LDrepeatLR_classA_rpt"/>
</dbReference>
<dbReference type="InterPro" id="IPR000033">
    <property type="entry name" value="LDLR_classB_rpt"/>
</dbReference>
<keyword evidence="12" id="KW-0325">Glycoprotein</keyword>
<dbReference type="CDD" id="cd00112">
    <property type="entry name" value="LDLa"/>
    <property type="match status" value="6"/>
</dbReference>
<accession>A0A8S1HD77</accession>
<dbReference type="InterPro" id="IPR000742">
    <property type="entry name" value="EGF"/>
</dbReference>
<keyword evidence="5 16" id="KW-0812">Transmembrane</keyword>
<evidence type="ECO:0000256" key="1">
    <source>
        <dbReference type="ARBA" id="ARBA00004308"/>
    </source>
</evidence>
<comment type="subcellular location">
    <subcellularLocation>
        <location evidence="1">Endomembrane system</location>
    </subcellularLocation>
    <subcellularLocation>
        <location evidence="2">Membrane</location>
        <topology evidence="2">Single-pass type I membrane protein</topology>
    </subcellularLocation>
</comment>
<evidence type="ECO:0000256" key="10">
    <source>
        <dbReference type="ARBA" id="ARBA00023157"/>
    </source>
</evidence>
<dbReference type="GO" id="GO:0012505">
    <property type="term" value="C:endomembrane system"/>
    <property type="evidence" value="ECO:0007669"/>
    <property type="project" value="UniProtKB-SubCell"/>
</dbReference>
<name>A0A8S1HD77_9PELO</name>
<keyword evidence="10 13" id="KW-1015">Disulfide bond</keyword>
<dbReference type="SUPFAM" id="SSF57424">
    <property type="entry name" value="LDL receptor-like module"/>
    <property type="match status" value="7"/>
</dbReference>
<dbReference type="CDD" id="cd00054">
    <property type="entry name" value="EGF_CA"/>
    <property type="match status" value="1"/>
</dbReference>
<dbReference type="SMART" id="SM00192">
    <property type="entry name" value="LDLa"/>
    <property type="match status" value="7"/>
</dbReference>
<feature type="signal peptide" evidence="17">
    <location>
        <begin position="1"/>
        <end position="27"/>
    </location>
</feature>
<evidence type="ECO:0000256" key="9">
    <source>
        <dbReference type="ARBA" id="ARBA00023136"/>
    </source>
</evidence>
<dbReference type="GO" id="GO:0043235">
    <property type="term" value="C:receptor complex"/>
    <property type="evidence" value="ECO:0007669"/>
    <property type="project" value="TreeGrafter"/>
</dbReference>
<evidence type="ECO:0000256" key="11">
    <source>
        <dbReference type="ARBA" id="ARBA00023170"/>
    </source>
</evidence>
<feature type="disulfide bond" evidence="14">
    <location>
        <begin position="234"/>
        <end position="249"/>
    </location>
</feature>
<dbReference type="SMART" id="SM00135">
    <property type="entry name" value="LY"/>
    <property type="match status" value="5"/>
</dbReference>
<feature type="repeat" description="LDL-receptor class B" evidence="15">
    <location>
        <begin position="620"/>
        <end position="664"/>
    </location>
</feature>
<keyword evidence="20" id="KW-1185">Reference proteome</keyword>
<evidence type="ECO:0000256" key="7">
    <source>
        <dbReference type="ARBA" id="ARBA00022737"/>
    </source>
</evidence>
<dbReference type="PROSITE" id="PS50068">
    <property type="entry name" value="LDLRA_2"/>
    <property type="match status" value="7"/>
</dbReference>
<feature type="disulfide bond" evidence="14">
    <location>
        <begin position="168"/>
        <end position="180"/>
    </location>
</feature>
<dbReference type="PROSITE" id="PS01187">
    <property type="entry name" value="EGF_CA"/>
    <property type="match status" value="1"/>
</dbReference>
<dbReference type="Pfam" id="PF00058">
    <property type="entry name" value="Ldl_recept_b"/>
    <property type="match status" value="3"/>
</dbReference>
<dbReference type="InterPro" id="IPR018097">
    <property type="entry name" value="EGF_Ca-bd_CS"/>
</dbReference>
<evidence type="ECO:0000256" key="5">
    <source>
        <dbReference type="ARBA" id="ARBA00022692"/>
    </source>
</evidence>
<feature type="chain" id="PRO_5035949059" description="EGF-like domain-containing protein" evidence="17">
    <location>
        <begin position="28"/>
        <end position="907"/>
    </location>
</feature>
<dbReference type="OrthoDB" id="664115at2759"/>
<dbReference type="Gene3D" id="2.10.25.10">
    <property type="entry name" value="Laminin"/>
    <property type="match status" value="1"/>
</dbReference>
<dbReference type="PRINTS" id="PR00261">
    <property type="entry name" value="LDLRECEPTOR"/>
</dbReference>
<dbReference type="GO" id="GO:0042562">
    <property type="term" value="F:hormone binding"/>
    <property type="evidence" value="ECO:0007669"/>
    <property type="project" value="TreeGrafter"/>
</dbReference>